<dbReference type="EMBL" id="JAZDWU010000010">
    <property type="protein sequence ID" value="KAK9988961.1"/>
    <property type="molecule type" value="Genomic_DNA"/>
</dbReference>
<protein>
    <submittedName>
        <fullName evidence="2">Uncharacterized protein</fullName>
    </submittedName>
</protein>
<keyword evidence="3" id="KW-1185">Reference proteome</keyword>
<dbReference type="AlphaFoldDB" id="A0AAW2BUF5"/>
<reference evidence="2 3" key="1">
    <citation type="submission" date="2024-01" db="EMBL/GenBank/DDBJ databases">
        <title>A telomere-to-telomere, gap-free genome of sweet tea (Lithocarpus litseifolius).</title>
        <authorList>
            <person name="Zhou J."/>
        </authorList>
    </citation>
    <scope>NUCLEOTIDE SEQUENCE [LARGE SCALE GENOMIC DNA]</scope>
    <source>
        <strain evidence="2">Zhou-2022a</strain>
        <tissue evidence="2">Leaf</tissue>
    </source>
</reference>
<comment type="caution">
    <text evidence="2">The sequence shown here is derived from an EMBL/GenBank/DDBJ whole genome shotgun (WGS) entry which is preliminary data.</text>
</comment>
<gene>
    <name evidence="2" type="ORF">SO802_029200</name>
</gene>
<evidence type="ECO:0000313" key="3">
    <source>
        <dbReference type="Proteomes" id="UP001459277"/>
    </source>
</evidence>
<feature type="compositionally biased region" description="Acidic residues" evidence="1">
    <location>
        <begin position="377"/>
        <end position="386"/>
    </location>
</feature>
<accession>A0AAW2BUF5</accession>
<dbReference type="Proteomes" id="UP001459277">
    <property type="component" value="Unassembled WGS sequence"/>
</dbReference>
<name>A0AAW2BUF5_9ROSI</name>
<evidence type="ECO:0000256" key="1">
    <source>
        <dbReference type="SAM" id="MobiDB-lite"/>
    </source>
</evidence>
<sequence length="386" mass="41408">MGKESAKCLLTYVEDLLSNMPLGNFARTFRDGSKVFIMQQGANAHGSFLMISELVHGRWKGSIIVPEGKLGSGWRGFGFHLRKAIAPNSLTIKPPAQSTLNLIGQQLRHQKSFLSAMVGGDRKDKGGSKLGKHLMPSFQNSNISCLSSQFQDSRYRGVGKENPVLGADIVLGINANAFNGTTSPLTLELSLCLECGLNGKWEVKHSSIQEVGRSNVGPTQVFRPTVLSKAYPPDPSRLNSSKPKPTLVWWPKSKDLNSLSFLIRESQPPGKSLSLPSASTPSTIEVLCSNGVLEAPTTSLMSLMAAAAQSHDSDKVDDARYVLSTLSDLNHASDVVEAELLGSDEADEAKEISPSDVEDNEPAPIDSDGDAASSNDPTDEDDDSKA</sequence>
<organism evidence="2 3">
    <name type="scientific">Lithocarpus litseifolius</name>
    <dbReference type="NCBI Taxonomy" id="425828"/>
    <lineage>
        <taxon>Eukaryota</taxon>
        <taxon>Viridiplantae</taxon>
        <taxon>Streptophyta</taxon>
        <taxon>Embryophyta</taxon>
        <taxon>Tracheophyta</taxon>
        <taxon>Spermatophyta</taxon>
        <taxon>Magnoliopsida</taxon>
        <taxon>eudicotyledons</taxon>
        <taxon>Gunneridae</taxon>
        <taxon>Pentapetalae</taxon>
        <taxon>rosids</taxon>
        <taxon>fabids</taxon>
        <taxon>Fagales</taxon>
        <taxon>Fagaceae</taxon>
        <taxon>Lithocarpus</taxon>
    </lineage>
</organism>
<proteinExistence type="predicted"/>
<evidence type="ECO:0000313" key="2">
    <source>
        <dbReference type="EMBL" id="KAK9988961.1"/>
    </source>
</evidence>
<feature type="region of interest" description="Disordered" evidence="1">
    <location>
        <begin position="340"/>
        <end position="386"/>
    </location>
</feature>